<dbReference type="Proteomes" id="UP000013909">
    <property type="component" value="Unassembled WGS sequence"/>
</dbReference>
<organism evidence="1 2">
    <name type="scientific">Lunatimonas lonarensis</name>
    <dbReference type="NCBI Taxonomy" id="1232681"/>
    <lineage>
        <taxon>Bacteria</taxon>
        <taxon>Pseudomonadati</taxon>
        <taxon>Bacteroidota</taxon>
        <taxon>Cytophagia</taxon>
        <taxon>Cytophagales</taxon>
        <taxon>Cyclobacteriaceae</taxon>
    </lineage>
</organism>
<dbReference type="EMBL" id="AQHR01000116">
    <property type="protein sequence ID" value="EON74869.1"/>
    <property type="molecule type" value="Genomic_DNA"/>
</dbReference>
<proteinExistence type="predicted"/>
<gene>
    <name evidence="1" type="ORF">ADIS_4701</name>
</gene>
<accession>R7ZLF6</accession>
<sequence length="75" mass="7886">MVAGWQVGTDGLFADNNSAIELAIAHSGGPGATVQCRDSEQVGSGPYRGRVCVKAMKAFCDFEDHGIYSLGTCNF</sequence>
<evidence type="ECO:0000313" key="2">
    <source>
        <dbReference type="Proteomes" id="UP000013909"/>
    </source>
</evidence>
<protein>
    <submittedName>
        <fullName evidence="1">Uncharacterized protein</fullName>
    </submittedName>
</protein>
<comment type="caution">
    <text evidence="1">The sequence shown here is derived from an EMBL/GenBank/DDBJ whole genome shotgun (WGS) entry which is preliminary data.</text>
</comment>
<name>R7ZLF6_9BACT</name>
<reference evidence="1 2" key="1">
    <citation type="submission" date="2013-02" db="EMBL/GenBank/DDBJ databases">
        <title>A novel strain isolated from Lonar lake, Maharashtra, India.</title>
        <authorList>
            <person name="Singh A."/>
        </authorList>
    </citation>
    <scope>NUCLEOTIDE SEQUENCE [LARGE SCALE GENOMIC DNA]</scope>
    <source>
        <strain evidence="1 2">AK24</strain>
    </source>
</reference>
<keyword evidence="2" id="KW-1185">Reference proteome</keyword>
<dbReference type="AlphaFoldDB" id="R7ZLF6"/>
<evidence type="ECO:0000313" key="1">
    <source>
        <dbReference type="EMBL" id="EON74869.1"/>
    </source>
</evidence>